<keyword evidence="3" id="KW-0732">Signal</keyword>
<evidence type="ECO:0000256" key="2">
    <source>
        <dbReference type="SAM" id="Phobius"/>
    </source>
</evidence>
<proteinExistence type="predicted"/>
<keyword evidence="2" id="KW-1133">Transmembrane helix</keyword>
<feature type="compositionally biased region" description="Basic and acidic residues" evidence="1">
    <location>
        <begin position="167"/>
        <end position="178"/>
    </location>
</feature>
<dbReference type="AlphaFoldDB" id="A0A195FR73"/>
<dbReference type="EMBL" id="KQ981305">
    <property type="protein sequence ID" value="KYN42931.1"/>
    <property type="molecule type" value="Genomic_DNA"/>
</dbReference>
<dbReference type="Proteomes" id="UP000078541">
    <property type="component" value="Unassembled WGS sequence"/>
</dbReference>
<accession>A0A195FR73</accession>
<sequence length="327" mass="37338">MFVRGAFCALCTIILFLNVIVAEWVDMPQFSDETKVYRIPSVQHNQFYKFRRGDTDNINFPGNQRNGSQAYRRQVKVTYAMHNKTEIKKINSVLVSTTPVNLFPDQIIDNFADIDTTIRTATITDAVTENKLNKQDRLNKNDMMSLTKDTMVNTLTTQPPPNTKQKTSQDKYDNDTSNRDDGIFQYLPIDILKSVHHILQSQPASIEGKLYFLKTIEKTLMSEIESRLTTTMAPSRKIRGVEYYGHDDHEDHSLGFPSIEGTLMAISFLTFAVYLVRLVMLLLRNINTPTTTTTAATVFLGKRKRSTDLDDDTARILNNINSFVPDF</sequence>
<organism evidence="4 5">
    <name type="scientific">Trachymyrmex septentrionalis</name>
    <dbReference type="NCBI Taxonomy" id="34720"/>
    <lineage>
        <taxon>Eukaryota</taxon>
        <taxon>Metazoa</taxon>
        <taxon>Ecdysozoa</taxon>
        <taxon>Arthropoda</taxon>
        <taxon>Hexapoda</taxon>
        <taxon>Insecta</taxon>
        <taxon>Pterygota</taxon>
        <taxon>Neoptera</taxon>
        <taxon>Endopterygota</taxon>
        <taxon>Hymenoptera</taxon>
        <taxon>Apocrita</taxon>
        <taxon>Aculeata</taxon>
        <taxon>Formicoidea</taxon>
        <taxon>Formicidae</taxon>
        <taxon>Myrmicinae</taxon>
        <taxon>Trachymyrmex</taxon>
    </lineage>
</organism>
<reference evidence="4 5" key="1">
    <citation type="submission" date="2016-03" db="EMBL/GenBank/DDBJ databases">
        <title>Trachymyrmex septentrionalis WGS genome.</title>
        <authorList>
            <person name="Nygaard S."/>
            <person name="Hu H."/>
            <person name="Boomsma J."/>
            <person name="Zhang G."/>
        </authorList>
    </citation>
    <scope>NUCLEOTIDE SEQUENCE [LARGE SCALE GENOMIC DNA]</scope>
    <source>
        <strain evidence="4">Tsep2-gDNA-1</strain>
        <tissue evidence="4">Whole body</tissue>
    </source>
</reference>
<evidence type="ECO:0000256" key="1">
    <source>
        <dbReference type="SAM" id="MobiDB-lite"/>
    </source>
</evidence>
<feature type="region of interest" description="Disordered" evidence="1">
    <location>
        <begin position="152"/>
        <end position="178"/>
    </location>
</feature>
<gene>
    <name evidence="4" type="ORF">ALC56_02735</name>
</gene>
<name>A0A195FR73_9HYME</name>
<keyword evidence="2" id="KW-0812">Transmembrane</keyword>
<protein>
    <submittedName>
        <fullName evidence="4">Uncharacterized protein</fullName>
    </submittedName>
</protein>
<feature type="transmembrane region" description="Helical" evidence="2">
    <location>
        <begin position="263"/>
        <end position="283"/>
    </location>
</feature>
<feature type="signal peptide" evidence="3">
    <location>
        <begin position="1"/>
        <end position="22"/>
    </location>
</feature>
<feature type="chain" id="PRO_5008271565" evidence="3">
    <location>
        <begin position="23"/>
        <end position="327"/>
    </location>
</feature>
<evidence type="ECO:0000313" key="4">
    <source>
        <dbReference type="EMBL" id="KYN42931.1"/>
    </source>
</evidence>
<keyword evidence="5" id="KW-1185">Reference proteome</keyword>
<evidence type="ECO:0000313" key="5">
    <source>
        <dbReference type="Proteomes" id="UP000078541"/>
    </source>
</evidence>
<evidence type="ECO:0000256" key="3">
    <source>
        <dbReference type="SAM" id="SignalP"/>
    </source>
</evidence>
<keyword evidence="2" id="KW-0472">Membrane</keyword>